<reference evidence="2 3" key="1">
    <citation type="submission" date="2018-07" db="EMBL/GenBank/DDBJ databases">
        <title>Genomic Encyclopedia of Type Strains, Phase III (KMG-III): the genomes of soil and plant-associated and newly described type strains.</title>
        <authorList>
            <person name="Whitman W."/>
        </authorList>
    </citation>
    <scope>NUCLEOTIDE SEQUENCE [LARGE SCALE GENOMIC DNA]</scope>
    <source>
        <strain evidence="2 3">CECT 7506</strain>
    </source>
</reference>
<evidence type="ECO:0000313" key="3">
    <source>
        <dbReference type="Proteomes" id="UP000252415"/>
    </source>
</evidence>
<dbReference type="Proteomes" id="UP000252415">
    <property type="component" value="Unassembled WGS sequence"/>
</dbReference>
<sequence length="214" mass="23378">MRKKKWKKVLIWVASVIVVLGVGGLFAANYAVDKLISTLAADLENDLMNEVVTAVEENSNDPVDGSDKTTTYTADEIANPSDDQPVGSVDELVESEQGRVDSAQTDSSTQTEDVQSKDSYQAEVPVDKAKVIQEKITVGEKAQLTSVFLEELSMSDIKDLQALASGGLSIDEKKEARSLILNRLSPEQYDELIQIAKKYGMSQGKSYGEVIEEK</sequence>
<evidence type="ECO:0000256" key="1">
    <source>
        <dbReference type="SAM" id="MobiDB-lite"/>
    </source>
</evidence>
<feature type="compositionally biased region" description="Polar residues" evidence="1">
    <location>
        <begin position="102"/>
        <end position="119"/>
    </location>
</feature>
<comment type="caution">
    <text evidence="2">The sequence shown here is derived from an EMBL/GenBank/DDBJ whole genome shotgun (WGS) entry which is preliminary data.</text>
</comment>
<feature type="region of interest" description="Disordered" evidence="1">
    <location>
        <begin position="56"/>
        <end position="120"/>
    </location>
</feature>
<evidence type="ECO:0000313" key="2">
    <source>
        <dbReference type="EMBL" id="RCW47892.1"/>
    </source>
</evidence>
<dbReference type="EMBL" id="QPJD01000007">
    <property type="protein sequence ID" value="RCW47892.1"/>
    <property type="molecule type" value="Genomic_DNA"/>
</dbReference>
<dbReference type="AlphaFoldDB" id="A0A368W1U8"/>
<keyword evidence="3" id="KW-1185">Reference proteome</keyword>
<dbReference type="RefSeq" id="WP_114380302.1">
    <property type="nucleotide sequence ID" value="NZ_QPJD01000007.1"/>
</dbReference>
<protein>
    <submittedName>
        <fullName evidence="2">Uncharacterized protein</fullName>
    </submittedName>
</protein>
<dbReference type="OrthoDB" id="2666791at2"/>
<accession>A0A368W1U8</accession>
<proteinExistence type="predicted"/>
<gene>
    <name evidence="2" type="ORF">DFP97_10792</name>
</gene>
<name>A0A368W1U8_9BACL</name>
<organism evidence="2 3">
    <name type="scientific">Paenibacillus prosopidis</name>
    <dbReference type="NCBI Taxonomy" id="630520"/>
    <lineage>
        <taxon>Bacteria</taxon>
        <taxon>Bacillati</taxon>
        <taxon>Bacillota</taxon>
        <taxon>Bacilli</taxon>
        <taxon>Bacillales</taxon>
        <taxon>Paenibacillaceae</taxon>
        <taxon>Paenibacillus</taxon>
    </lineage>
</organism>